<dbReference type="InterPro" id="IPR013892">
    <property type="entry name" value="Cyt_c_biogenesis_Cmc1-like"/>
</dbReference>
<evidence type="ECO:0000256" key="1">
    <source>
        <dbReference type="ARBA" id="ARBA00007347"/>
    </source>
</evidence>
<evidence type="ECO:0000256" key="3">
    <source>
        <dbReference type="RuleBase" id="RU364104"/>
    </source>
</evidence>
<evidence type="ECO:0000313" key="6">
    <source>
        <dbReference type="Proteomes" id="UP001321760"/>
    </source>
</evidence>
<comment type="subcellular location">
    <subcellularLocation>
        <location evidence="3">Mitochondrion inner membrane</location>
    </subcellularLocation>
</comment>
<proteinExistence type="inferred from homology"/>
<evidence type="ECO:0000256" key="2">
    <source>
        <dbReference type="ARBA" id="ARBA00023157"/>
    </source>
</evidence>
<dbReference type="Pfam" id="PF08583">
    <property type="entry name" value="Cmc1"/>
    <property type="match status" value="1"/>
</dbReference>
<dbReference type="AlphaFoldDB" id="A0AAV9H2A8"/>
<comment type="similarity">
    <text evidence="1 3">Belongs to the CMC family.</text>
</comment>
<reference evidence="5" key="1">
    <citation type="journal article" date="2023" name="Mol. Phylogenet. Evol.">
        <title>Genome-scale phylogeny and comparative genomics of the fungal order Sordariales.</title>
        <authorList>
            <person name="Hensen N."/>
            <person name="Bonometti L."/>
            <person name="Westerberg I."/>
            <person name="Brannstrom I.O."/>
            <person name="Guillou S."/>
            <person name="Cros-Aarteil S."/>
            <person name="Calhoun S."/>
            <person name="Haridas S."/>
            <person name="Kuo A."/>
            <person name="Mondo S."/>
            <person name="Pangilinan J."/>
            <person name="Riley R."/>
            <person name="LaButti K."/>
            <person name="Andreopoulos B."/>
            <person name="Lipzen A."/>
            <person name="Chen C."/>
            <person name="Yan M."/>
            <person name="Daum C."/>
            <person name="Ng V."/>
            <person name="Clum A."/>
            <person name="Steindorff A."/>
            <person name="Ohm R.A."/>
            <person name="Martin F."/>
            <person name="Silar P."/>
            <person name="Natvig D.O."/>
            <person name="Lalanne C."/>
            <person name="Gautier V."/>
            <person name="Ament-Velasquez S.L."/>
            <person name="Kruys A."/>
            <person name="Hutchinson M.I."/>
            <person name="Powell A.J."/>
            <person name="Barry K."/>
            <person name="Miller A.N."/>
            <person name="Grigoriev I.V."/>
            <person name="Debuchy R."/>
            <person name="Gladieux P."/>
            <person name="Hiltunen Thoren M."/>
            <person name="Johannesson H."/>
        </authorList>
    </citation>
    <scope>NUCLEOTIDE SEQUENCE</scope>
    <source>
        <strain evidence="5">PSN243</strain>
    </source>
</reference>
<keyword evidence="3" id="KW-0999">Mitochondrion inner membrane</keyword>
<dbReference type="PANTHER" id="PTHR22977:SF5">
    <property type="entry name" value="COX ASSEMBLY MITOCHONDRIAL PROTEIN HOMOLOG"/>
    <property type="match status" value="1"/>
</dbReference>
<accession>A0AAV9H2A8</accession>
<sequence length="172" mass="20068">MAAMAATHNRDGEQPQEPPKRNMGAVPSRNPIPLSASQEAQVRDVFYARVRSRCTEEIKAFAECALGRTFTVSFACREPHRVMNNCMKMHATPDEHDAAREEWFAGRMERQKEKERKARRKIEQEKFLREWWGLPEKDKELARKEMEKLKRPERIGGFAGEGRVRIEEDGKR</sequence>
<keyword evidence="3" id="KW-0472">Membrane</keyword>
<protein>
    <recommendedName>
        <fullName evidence="3">COX assembly mitochondrial protein</fullName>
    </recommendedName>
</protein>
<dbReference type="PANTHER" id="PTHR22977">
    <property type="entry name" value="COX ASSEMBLY MITOCHONDRIAL PROTEIN"/>
    <property type="match status" value="1"/>
</dbReference>
<comment type="function">
    <text evidence="3">Required for mitochondrial cytochrome c oxidase (COX) assembly and respiration.</text>
</comment>
<keyword evidence="2" id="KW-1015">Disulfide bond</keyword>
<name>A0AAV9H2A8_9PEZI</name>
<dbReference type="EMBL" id="MU865916">
    <property type="protein sequence ID" value="KAK4454795.1"/>
    <property type="molecule type" value="Genomic_DNA"/>
</dbReference>
<comment type="caution">
    <text evidence="5">The sequence shown here is derived from an EMBL/GenBank/DDBJ whole genome shotgun (WGS) entry which is preliminary data.</text>
</comment>
<evidence type="ECO:0000313" key="5">
    <source>
        <dbReference type="EMBL" id="KAK4454795.1"/>
    </source>
</evidence>
<keyword evidence="3" id="KW-0143">Chaperone</keyword>
<reference evidence="5" key="2">
    <citation type="submission" date="2023-05" db="EMBL/GenBank/DDBJ databases">
        <authorList>
            <consortium name="Lawrence Berkeley National Laboratory"/>
            <person name="Steindorff A."/>
            <person name="Hensen N."/>
            <person name="Bonometti L."/>
            <person name="Westerberg I."/>
            <person name="Brannstrom I.O."/>
            <person name="Guillou S."/>
            <person name="Cros-Aarteil S."/>
            <person name="Calhoun S."/>
            <person name="Haridas S."/>
            <person name="Kuo A."/>
            <person name="Mondo S."/>
            <person name="Pangilinan J."/>
            <person name="Riley R."/>
            <person name="Labutti K."/>
            <person name="Andreopoulos B."/>
            <person name="Lipzen A."/>
            <person name="Chen C."/>
            <person name="Yanf M."/>
            <person name="Daum C."/>
            <person name="Ng V."/>
            <person name="Clum A."/>
            <person name="Ohm R."/>
            <person name="Martin F."/>
            <person name="Silar P."/>
            <person name="Natvig D."/>
            <person name="Lalanne C."/>
            <person name="Gautier V."/>
            <person name="Ament-Velasquez S.L."/>
            <person name="Kruys A."/>
            <person name="Hutchinson M.I."/>
            <person name="Powell A.J."/>
            <person name="Barry K."/>
            <person name="Miller A.N."/>
            <person name="Grigoriev I.V."/>
            <person name="Debuchy R."/>
            <person name="Gladieux P."/>
            <person name="Thoren M.H."/>
            <person name="Johannesson H."/>
        </authorList>
    </citation>
    <scope>NUCLEOTIDE SEQUENCE</scope>
    <source>
        <strain evidence="5">PSN243</strain>
    </source>
</reference>
<dbReference type="GO" id="GO:0005743">
    <property type="term" value="C:mitochondrial inner membrane"/>
    <property type="evidence" value="ECO:0007669"/>
    <property type="project" value="UniProtKB-SubCell"/>
</dbReference>
<keyword evidence="3" id="KW-0496">Mitochondrion</keyword>
<feature type="region of interest" description="Disordered" evidence="4">
    <location>
        <begin position="1"/>
        <end position="32"/>
    </location>
</feature>
<organism evidence="5 6">
    <name type="scientific">Podospora aff. communis PSN243</name>
    <dbReference type="NCBI Taxonomy" id="3040156"/>
    <lineage>
        <taxon>Eukaryota</taxon>
        <taxon>Fungi</taxon>
        <taxon>Dikarya</taxon>
        <taxon>Ascomycota</taxon>
        <taxon>Pezizomycotina</taxon>
        <taxon>Sordariomycetes</taxon>
        <taxon>Sordariomycetidae</taxon>
        <taxon>Sordariales</taxon>
        <taxon>Podosporaceae</taxon>
        <taxon>Podospora</taxon>
    </lineage>
</organism>
<evidence type="ECO:0000256" key="4">
    <source>
        <dbReference type="SAM" id="MobiDB-lite"/>
    </source>
</evidence>
<dbReference type="Proteomes" id="UP001321760">
    <property type="component" value="Unassembled WGS sequence"/>
</dbReference>
<keyword evidence="6" id="KW-1185">Reference proteome</keyword>
<gene>
    <name evidence="5" type="ORF">QBC34DRAFT_392632</name>
</gene>